<evidence type="ECO:0000256" key="1">
    <source>
        <dbReference type="SAM" id="Coils"/>
    </source>
</evidence>
<feature type="coiled-coil region" evidence="1">
    <location>
        <begin position="99"/>
        <end position="126"/>
    </location>
</feature>
<comment type="caution">
    <text evidence="2">The sequence shown here is derived from an EMBL/GenBank/DDBJ whole genome shotgun (WGS) entry which is preliminary data.</text>
</comment>
<dbReference type="Proteomes" id="UP000231581">
    <property type="component" value="Unassembled WGS sequence"/>
</dbReference>
<reference evidence="2 3" key="1">
    <citation type="submission" date="2017-09" db="EMBL/GenBank/DDBJ databases">
        <title>Depth-based differentiation of microbial function through sediment-hosted aquifers and enrichment of novel symbionts in the deep terrestrial subsurface.</title>
        <authorList>
            <person name="Probst A.J."/>
            <person name="Ladd B."/>
            <person name="Jarett J.K."/>
            <person name="Geller-Mcgrath D.E."/>
            <person name="Sieber C.M."/>
            <person name="Emerson J.B."/>
            <person name="Anantharaman K."/>
            <person name="Thomas B.C."/>
            <person name="Malmstrom R."/>
            <person name="Stieglmeier M."/>
            <person name="Klingl A."/>
            <person name="Woyke T."/>
            <person name="Ryan C.M."/>
            <person name="Banfield J.F."/>
        </authorList>
    </citation>
    <scope>NUCLEOTIDE SEQUENCE [LARGE SCALE GENOMIC DNA]</scope>
    <source>
        <strain evidence="2">CG22_combo_CG10-13_8_21_14_all_47_17</strain>
    </source>
</reference>
<gene>
    <name evidence="2" type="ORF">COX00_01555</name>
</gene>
<protein>
    <submittedName>
        <fullName evidence="2">Uncharacterized protein</fullName>
    </submittedName>
</protein>
<organism evidence="2 3">
    <name type="scientific">Candidatus Uhrbacteria bacterium CG22_combo_CG10-13_8_21_14_all_47_17</name>
    <dbReference type="NCBI Taxonomy" id="1975041"/>
    <lineage>
        <taxon>Bacteria</taxon>
        <taxon>Candidatus Uhriibacteriota</taxon>
    </lineage>
</organism>
<proteinExistence type="predicted"/>
<dbReference type="AlphaFoldDB" id="A0A2H0BSW0"/>
<sequence length="383" mass="41757">MTTHRPRRLVLECRRPDGSTFEPRHDGNSSWRDRCECGEGFVGVPASRYAEAAGERAHLHGVEARGEVHRIVQCLPRGAPRSLVEGTRSQLDFALASRIEYLEDQQDRNETQVADHEERLAALEQAPEQNSGLGEDVVHRIVDERVGPIEDRLDIGDVPERDSALSQQMDALTYTTGRAFQRLWNRSSSAAGNVGVRIQPFLLVGFARLSVAQGSRAPLALGSEMDLMISLGRDWHLEAGLGIGYALRDEALSAAMQGVYHAGVGLMVKHLFGIGFGAILTERYGHISGQAFTSDHTVLGGYIEGFGVVRLGSGWAFTPGVRLFSGVGLRFDGQSDPRIADGGLMLTLGFSYFGGGSNGSAPIISDDQAERTRAYREITHDRQ</sequence>
<accession>A0A2H0BSW0</accession>
<name>A0A2H0BSW0_9BACT</name>
<evidence type="ECO:0000313" key="2">
    <source>
        <dbReference type="EMBL" id="PIP60752.1"/>
    </source>
</evidence>
<keyword evidence="1" id="KW-0175">Coiled coil</keyword>
<evidence type="ECO:0000313" key="3">
    <source>
        <dbReference type="Proteomes" id="UP000231581"/>
    </source>
</evidence>
<dbReference type="EMBL" id="PCSZ01000035">
    <property type="protein sequence ID" value="PIP60752.1"/>
    <property type="molecule type" value="Genomic_DNA"/>
</dbReference>